<dbReference type="NCBIfam" id="TIGR01843">
    <property type="entry name" value="type_I_hlyD"/>
    <property type="match status" value="1"/>
</dbReference>
<evidence type="ECO:0000256" key="1">
    <source>
        <dbReference type="ARBA" id="ARBA00004377"/>
    </source>
</evidence>
<evidence type="ECO:0000256" key="8">
    <source>
        <dbReference type="ARBA" id="ARBA00023136"/>
    </source>
</evidence>
<evidence type="ECO:0000256" key="9">
    <source>
        <dbReference type="SAM" id="Coils"/>
    </source>
</evidence>
<comment type="caution">
    <text evidence="13">The sequence shown here is derived from an EMBL/GenBank/DDBJ whole genome shotgun (WGS) entry which is preliminary data.</text>
</comment>
<evidence type="ECO:0000259" key="12">
    <source>
        <dbReference type="Pfam" id="PF26002"/>
    </source>
</evidence>
<dbReference type="PANTHER" id="PTHR30386">
    <property type="entry name" value="MEMBRANE FUSION SUBUNIT OF EMRAB-TOLC MULTIDRUG EFFLUX PUMP"/>
    <property type="match status" value="1"/>
</dbReference>
<evidence type="ECO:0000256" key="2">
    <source>
        <dbReference type="ARBA" id="ARBA00009477"/>
    </source>
</evidence>
<dbReference type="InterPro" id="IPR050739">
    <property type="entry name" value="MFP"/>
</dbReference>
<dbReference type="SUPFAM" id="SSF51230">
    <property type="entry name" value="Single hybrid motif"/>
    <property type="match status" value="1"/>
</dbReference>
<dbReference type="Gene3D" id="2.40.50.100">
    <property type="match status" value="1"/>
</dbReference>
<comment type="subcellular location">
    <subcellularLocation>
        <location evidence="1">Cell inner membrane</location>
        <topology evidence="1">Single-pass membrane protein</topology>
    </subcellularLocation>
</comment>
<dbReference type="PRINTS" id="PR01490">
    <property type="entry name" value="RTXTOXIND"/>
</dbReference>
<evidence type="ECO:0000256" key="3">
    <source>
        <dbReference type="ARBA" id="ARBA00022448"/>
    </source>
</evidence>
<dbReference type="AlphaFoldDB" id="A0A7C2K0H5"/>
<feature type="domain" description="AprE-like long alpha-helical hairpin" evidence="11">
    <location>
        <begin position="105"/>
        <end position="293"/>
    </location>
</feature>
<feature type="transmembrane region" description="Helical" evidence="10">
    <location>
        <begin position="28"/>
        <end position="49"/>
    </location>
</feature>
<dbReference type="InterPro" id="IPR010129">
    <property type="entry name" value="T1SS_HlyD"/>
</dbReference>
<keyword evidence="8 10" id="KW-0472">Membrane</keyword>
<keyword evidence="3" id="KW-0813">Transport</keyword>
<dbReference type="Gene3D" id="2.40.30.170">
    <property type="match status" value="1"/>
</dbReference>
<feature type="domain" description="AprE-like beta-barrel" evidence="12">
    <location>
        <begin position="336"/>
        <end position="427"/>
    </location>
</feature>
<dbReference type="Pfam" id="PF25994">
    <property type="entry name" value="HH_AprE"/>
    <property type="match status" value="1"/>
</dbReference>
<accession>A0A7C2K0H5</accession>
<dbReference type="PANTHER" id="PTHR30386:SF17">
    <property type="entry name" value="ALKALINE PROTEASE SECRETION PROTEIN APRE"/>
    <property type="match status" value="1"/>
</dbReference>
<evidence type="ECO:0000313" key="13">
    <source>
        <dbReference type="EMBL" id="HEN27128.1"/>
    </source>
</evidence>
<dbReference type="InterPro" id="IPR058982">
    <property type="entry name" value="Beta-barrel_AprE"/>
</dbReference>
<evidence type="ECO:0000256" key="10">
    <source>
        <dbReference type="SAM" id="Phobius"/>
    </source>
</evidence>
<dbReference type="GO" id="GO:0015031">
    <property type="term" value="P:protein transport"/>
    <property type="evidence" value="ECO:0007669"/>
    <property type="project" value="InterPro"/>
</dbReference>
<evidence type="ECO:0000256" key="6">
    <source>
        <dbReference type="ARBA" id="ARBA00022692"/>
    </source>
</evidence>
<comment type="similarity">
    <text evidence="2">Belongs to the membrane fusion protein (MFP) (TC 8.A.1) family.</text>
</comment>
<dbReference type="GO" id="GO:0005886">
    <property type="term" value="C:plasma membrane"/>
    <property type="evidence" value="ECO:0007669"/>
    <property type="project" value="UniProtKB-SubCell"/>
</dbReference>
<proteinExistence type="inferred from homology"/>
<protein>
    <submittedName>
        <fullName evidence="13">HlyD family type I secretion periplasmic adaptor subunit</fullName>
    </submittedName>
</protein>
<evidence type="ECO:0000256" key="5">
    <source>
        <dbReference type="ARBA" id="ARBA00022519"/>
    </source>
</evidence>
<reference evidence="13" key="1">
    <citation type="journal article" date="2020" name="mSystems">
        <title>Genome- and Community-Level Interaction Insights into Carbon Utilization and Element Cycling Functions of Hydrothermarchaeota in Hydrothermal Sediment.</title>
        <authorList>
            <person name="Zhou Z."/>
            <person name="Liu Y."/>
            <person name="Xu W."/>
            <person name="Pan J."/>
            <person name="Luo Z.H."/>
            <person name="Li M."/>
        </authorList>
    </citation>
    <scope>NUCLEOTIDE SEQUENCE [LARGE SCALE GENOMIC DNA]</scope>
    <source>
        <strain evidence="13">SpSt-34</strain>
    </source>
</reference>
<keyword evidence="9" id="KW-0175">Coiled coil</keyword>
<name>A0A7C2K0H5_UNCW3</name>
<keyword evidence="4" id="KW-1003">Cell membrane</keyword>
<sequence>MKMDVIEKGNNSKQNVNIVDETTKMRELVRFTLIVLICTLGVFLGWAAFVPIDQGAPAVGLVTVANYKKVIQHPYGGTVKEILVKEGDVVKRGQVLIKLEDSEIRARYTNVKAEYIFALVVYSRLQAERVFMPKIVYPEEVLKMRHETEVKKVIHVQEQLFRSRRMKLETEKGVIMESVRGLKDYAVNLQKQKEYYLNQLRIVEKQMESLRDLSSEGYFPKNRLLELERIAEELRGKIAEITANQVRAEASVSEYILRANALEREYLKDVESELAEVEKRLLALRDSYNAVKDMLEKTEIKSPDDGIVMALKVHTIGQVIQPGHTIMEIVPENSELIIEGKLSPTHIEEVKVGQEVDLRFVTLDPKKTPVLEGVLIYVSPDVLFDELHKSNYYLVKVKIKEESIHKLRELNKEIIPGIPVQIIIKTGRRTFLSYLLKPFIDRIALAFLK</sequence>
<gene>
    <name evidence="13" type="ORF">ENQ77_00325</name>
</gene>
<dbReference type="InterPro" id="IPR058781">
    <property type="entry name" value="HH_AprE-like"/>
</dbReference>
<keyword evidence="6 10" id="KW-0812">Transmembrane</keyword>
<keyword evidence="7 10" id="KW-1133">Transmembrane helix</keyword>
<dbReference type="InterPro" id="IPR011053">
    <property type="entry name" value="Single_hybrid_motif"/>
</dbReference>
<evidence type="ECO:0000259" key="11">
    <source>
        <dbReference type="Pfam" id="PF25994"/>
    </source>
</evidence>
<dbReference type="EMBL" id="DSOL01000006">
    <property type="protein sequence ID" value="HEN27128.1"/>
    <property type="molecule type" value="Genomic_DNA"/>
</dbReference>
<organism evidence="13">
    <name type="scientific">candidate division WOR-3 bacterium</name>
    <dbReference type="NCBI Taxonomy" id="2052148"/>
    <lineage>
        <taxon>Bacteria</taxon>
        <taxon>Bacteria division WOR-3</taxon>
    </lineage>
</organism>
<evidence type="ECO:0000256" key="7">
    <source>
        <dbReference type="ARBA" id="ARBA00022989"/>
    </source>
</evidence>
<feature type="coiled-coil region" evidence="9">
    <location>
        <begin position="224"/>
        <end position="294"/>
    </location>
</feature>
<evidence type="ECO:0000256" key="4">
    <source>
        <dbReference type="ARBA" id="ARBA00022475"/>
    </source>
</evidence>
<keyword evidence="5" id="KW-0997">Cell inner membrane</keyword>
<dbReference type="Pfam" id="PF26002">
    <property type="entry name" value="Beta-barrel_AprE"/>
    <property type="match status" value="1"/>
</dbReference>